<reference evidence="1 2" key="1">
    <citation type="journal article" date="2020" name="Int. J. Syst. Evol. Microbiol.">
        <title>Reclassification of Streptomyces castelarensis and Streptomyces sporoclivatus as later heterotypic synonyms of Streptomyces antimycoticus.</title>
        <authorList>
            <person name="Komaki H."/>
            <person name="Tamura T."/>
        </authorList>
    </citation>
    <scope>NUCLEOTIDE SEQUENCE [LARGE SCALE GENOMIC DNA]</scope>
    <source>
        <strain evidence="1 2">NBRC 100767</strain>
    </source>
</reference>
<gene>
    <name evidence="1" type="ORF">SSPO_006310</name>
</gene>
<dbReference type="InterPro" id="IPR040442">
    <property type="entry name" value="Pyrv_kinase-like_dom_sf"/>
</dbReference>
<dbReference type="EMBL" id="AP019620">
    <property type="protein sequence ID" value="BBJ37913.1"/>
    <property type="molecule type" value="Genomic_DNA"/>
</dbReference>
<dbReference type="SUPFAM" id="SSF51621">
    <property type="entry name" value="Phosphoenolpyruvate/pyruvate domain"/>
    <property type="match status" value="1"/>
</dbReference>
<dbReference type="InterPro" id="IPR015813">
    <property type="entry name" value="Pyrv/PenolPyrv_kinase-like_dom"/>
</dbReference>
<dbReference type="PANTHER" id="PTHR42905:SF16">
    <property type="entry name" value="CARBOXYPHOSPHONOENOLPYRUVATE PHOSPHONOMUTASE-LIKE PROTEIN (AFU_ORTHOLOGUE AFUA_5G07230)"/>
    <property type="match status" value="1"/>
</dbReference>
<evidence type="ECO:0000313" key="1">
    <source>
        <dbReference type="EMBL" id="BBJ37913.1"/>
    </source>
</evidence>
<dbReference type="PANTHER" id="PTHR42905">
    <property type="entry name" value="PHOSPHOENOLPYRUVATE CARBOXYLASE"/>
    <property type="match status" value="1"/>
</dbReference>
<sequence length="274" mass="28866">MPGSELYETFMTLHTRDGGLVMPNAWDGLSALMLAEAGFEAIATSSAAFAATLGRSDGRHHVTLGEHLEHARLFGQLTGLPVNGDFEDGYGDTPEDVAASVEAAVASGLAGIGIEDTSGNPDQPIRDFDDAVNRMRSAVNAARRRIVVTGRTDNFLQQRPDLDDTIRRLTAFAEVGADVLYAPYPPDLDALTAIVTAVAPTPVNVLISPADKVLTVAELRKAGVKRISVGPALYTHAMGALEQAAKALVTGDLTAATTGISFERISELLARGKN</sequence>
<proteinExistence type="predicted"/>
<dbReference type="Pfam" id="PF13714">
    <property type="entry name" value="PEP_mutase"/>
    <property type="match status" value="1"/>
</dbReference>
<evidence type="ECO:0000313" key="2">
    <source>
        <dbReference type="Proteomes" id="UP000463951"/>
    </source>
</evidence>
<dbReference type="Gene3D" id="3.20.20.60">
    <property type="entry name" value="Phosphoenolpyruvate-binding domains"/>
    <property type="match status" value="1"/>
</dbReference>
<dbReference type="Proteomes" id="UP000463951">
    <property type="component" value="Chromosome"/>
</dbReference>
<evidence type="ECO:0008006" key="3">
    <source>
        <dbReference type="Google" id="ProtNLM"/>
    </source>
</evidence>
<dbReference type="InterPro" id="IPR039556">
    <property type="entry name" value="ICL/PEPM"/>
</dbReference>
<protein>
    <recommendedName>
        <fullName evidence="3">2-methylisocitrate lyase</fullName>
    </recommendedName>
</protein>
<organism evidence="1 2">
    <name type="scientific">Streptomyces antimycoticus</name>
    <dbReference type="NCBI Taxonomy" id="68175"/>
    <lineage>
        <taxon>Bacteria</taxon>
        <taxon>Bacillati</taxon>
        <taxon>Actinomycetota</taxon>
        <taxon>Actinomycetes</taxon>
        <taxon>Kitasatosporales</taxon>
        <taxon>Streptomycetaceae</taxon>
        <taxon>Streptomyces</taxon>
        <taxon>Streptomyces violaceusniger group</taxon>
    </lineage>
</organism>
<dbReference type="CDD" id="cd00377">
    <property type="entry name" value="ICL_PEPM"/>
    <property type="match status" value="1"/>
</dbReference>
<dbReference type="GO" id="GO:0003824">
    <property type="term" value="F:catalytic activity"/>
    <property type="evidence" value="ECO:0007669"/>
    <property type="project" value="InterPro"/>
</dbReference>
<accession>A0A499UAZ4</accession>
<name>A0A499UAZ4_9ACTN</name>
<dbReference type="AlphaFoldDB" id="A0A499UAZ4"/>